<dbReference type="GO" id="GO:0046873">
    <property type="term" value="F:metal ion transmembrane transporter activity"/>
    <property type="evidence" value="ECO:0007669"/>
    <property type="project" value="InterPro"/>
</dbReference>
<evidence type="ECO:0000256" key="5">
    <source>
        <dbReference type="SAM" id="Phobius"/>
    </source>
</evidence>
<evidence type="ECO:0000256" key="4">
    <source>
        <dbReference type="ARBA" id="ARBA00023136"/>
    </source>
</evidence>
<sequence length="203" mass="22921">MLTETLQKAFQFPYDLPNLRSETISVISCAIESKNTTPTSAIASTSDDVGSNNTSIPTTMSSYKEGCRCQCAQDKIHRNLGPVNEIEYQQQIDRLTSVVTAIISMLDSQRSREDNKNVARLTWLATFFIPLSFVASLFSMTEDISSIRGTIKWYFATSLPLALLSLGLAMILTLPSVQKARHQYLNWWKNAFLGWRPWEKKAE</sequence>
<comment type="subcellular location">
    <subcellularLocation>
        <location evidence="1">Membrane</location>
        <topology evidence="1">Multi-pass membrane protein</topology>
    </subcellularLocation>
</comment>
<evidence type="ECO:0000313" key="6">
    <source>
        <dbReference type="EMBL" id="CAG8957248.1"/>
    </source>
</evidence>
<organism evidence="6 7">
    <name type="scientific">Hymenoscyphus fraxineus</name>
    <dbReference type="NCBI Taxonomy" id="746836"/>
    <lineage>
        <taxon>Eukaryota</taxon>
        <taxon>Fungi</taxon>
        <taxon>Dikarya</taxon>
        <taxon>Ascomycota</taxon>
        <taxon>Pezizomycotina</taxon>
        <taxon>Leotiomycetes</taxon>
        <taxon>Helotiales</taxon>
        <taxon>Helotiaceae</taxon>
        <taxon>Hymenoscyphus</taxon>
    </lineage>
</organism>
<keyword evidence="3 5" id="KW-1133">Transmembrane helix</keyword>
<keyword evidence="7" id="KW-1185">Reference proteome</keyword>
<dbReference type="EMBL" id="CAJVRL010000077">
    <property type="protein sequence ID" value="CAG8957248.1"/>
    <property type="molecule type" value="Genomic_DNA"/>
</dbReference>
<feature type="transmembrane region" description="Helical" evidence="5">
    <location>
        <begin position="121"/>
        <end position="141"/>
    </location>
</feature>
<dbReference type="InterPro" id="IPR002523">
    <property type="entry name" value="MgTranspt_CorA/ZnTranspt_ZntB"/>
</dbReference>
<dbReference type="SUPFAM" id="SSF144083">
    <property type="entry name" value="Magnesium transport protein CorA, transmembrane region"/>
    <property type="match status" value="1"/>
</dbReference>
<name>A0A9N9PW00_9HELO</name>
<dbReference type="GO" id="GO:0016020">
    <property type="term" value="C:membrane"/>
    <property type="evidence" value="ECO:0007669"/>
    <property type="project" value="UniProtKB-SubCell"/>
</dbReference>
<proteinExistence type="predicted"/>
<dbReference type="Proteomes" id="UP000696280">
    <property type="component" value="Unassembled WGS sequence"/>
</dbReference>
<protein>
    <submittedName>
        <fullName evidence="6">Uncharacterized protein</fullName>
    </submittedName>
</protein>
<feature type="transmembrane region" description="Helical" evidence="5">
    <location>
        <begin position="153"/>
        <end position="174"/>
    </location>
</feature>
<evidence type="ECO:0000256" key="2">
    <source>
        <dbReference type="ARBA" id="ARBA00022692"/>
    </source>
</evidence>
<reference evidence="6" key="1">
    <citation type="submission" date="2021-07" db="EMBL/GenBank/DDBJ databases">
        <authorList>
            <person name="Durling M."/>
        </authorList>
    </citation>
    <scope>NUCLEOTIDE SEQUENCE</scope>
</reference>
<keyword evidence="4 5" id="KW-0472">Membrane</keyword>
<evidence type="ECO:0000313" key="7">
    <source>
        <dbReference type="Proteomes" id="UP000696280"/>
    </source>
</evidence>
<keyword evidence="2 5" id="KW-0812">Transmembrane</keyword>
<comment type="caution">
    <text evidence="6">The sequence shown here is derived from an EMBL/GenBank/DDBJ whole genome shotgun (WGS) entry which is preliminary data.</text>
</comment>
<gene>
    <name evidence="6" type="ORF">HYFRA_00009450</name>
</gene>
<evidence type="ECO:0000256" key="1">
    <source>
        <dbReference type="ARBA" id="ARBA00004141"/>
    </source>
</evidence>
<evidence type="ECO:0000256" key="3">
    <source>
        <dbReference type="ARBA" id="ARBA00022989"/>
    </source>
</evidence>
<dbReference type="Pfam" id="PF01544">
    <property type="entry name" value="CorA"/>
    <property type="match status" value="1"/>
</dbReference>
<dbReference type="InterPro" id="IPR045863">
    <property type="entry name" value="CorA_TM1_TM2"/>
</dbReference>
<dbReference type="AlphaFoldDB" id="A0A9N9PW00"/>
<accession>A0A9N9PW00</accession>
<dbReference type="Gene3D" id="1.20.58.340">
    <property type="entry name" value="Magnesium transport protein CorA, transmembrane region"/>
    <property type="match status" value="1"/>
</dbReference>
<dbReference type="OrthoDB" id="5428055at2759"/>